<keyword evidence="1" id="KW-0812">Transmembrane</keyword>
<gene>
    <name evidence="2" type="ordered locus">Cpin_1129</name>
</gene>
<dbReference type="RefSeq" id="WP_012788803.1">
    <property type="nucleotide sequence ID" value="NC_013132.1"/>
</dbReference>
<dbReference type="KEGG" id="cpi:Cpin_1129"/>
<dbReference type="Proteomes" id="UP000002215">
    <property type="component" value="Chromosome"/>
</dbReference>
<feature type="transmembrane region" description="Helical" evidence="1">
    <location>
        <begin position="12"/>
        <end position="32"/>
    </location>
</feature>
<dbReference type="AlphaFoldDB" id="A0A979GMM7"/>
<evidence type="ECO:0000256" key="1">
    <source>
        <dbReference type="SAM" id="Phobius"/>
    </source>
</evidence>
<organism evidence="2 3">
    <name type="scientific">Chitinophaga pinensis (strain ATCC 43595 / DSM 2588 / LMG 13176 / NBRC 15968 / NCIMB 11800 / UQM 2034)</name>
    <dbReference type="NCBI Taxonomy" id="485918"/>
    <lineage>
        <taxon>Bacteria</taxon>
        <taxon>Pseudomonadati</taxon>
        <taxon>Bacteroidota</taxon>
        <taxon>Chitinophagia</taxon>
        <taxon>Chitinophagales</taxon>
        <taxon>Chitinophagaceae</taxon>
        <taxon>Chitinophaga</taxon>
    </lineage>
</organism>
<keyword evidence="1" id="KW-0472">Membrane</keyword>
<keyword evidence="1" id="KW-1133">Transmembrane helix</keyword>
<reference evidence="2 3" key="2">
    <citation type="journal article" date="2010" name="Stand. Genomic Sci.">
        <title>Complete genome sequence of Chitinophaga pinensis type strain (UQM 2034).</title>
        <authorList>
            <person name="Glavina Del Rio T."/>
            <person name="Abt B."/>
            <person name="Spring S."/>
            <person name="Lapidus A."/>
            <person name="Nolan M."/>
            <person name="Tice H."/>
            <person name="Copeland A."/>
            <person name="Cheng J.F."/>
            <person name="Chen F."/>
            <person name="Bruce D."/>
            <person name="Goodwin L."/>
            <person name="Pitluck S."/>
            <person name="Ivanova N."/>
            <person name="Mavromatis K."/>
            <person name="Mikhailova N."/>
            <person name="Pati A."/>
            <person name="Chen A."/>
            <person name="Palaniappan K."/>
            <person name="Land M."/>
            <person name="Hauser L."/>
            <person name="Chang Y.J."/>
            <person name="Jeffries C.D."/>
            <person name="Chain P."/>
            <person name="Saunders E."/>
            <person name="Detter J.C."/>
            <person name="Brettin T."/>
            <person name="Rohde M."/>
            <person name="Goker M."/>
            <person name="Bristow J."/>
            <person name="Eisen J.A."/>
            <person name="Markowitz V."/>
            <person name="Hugenholtz P."/>
            <person name="Kyrpides N.C."/>
            <person name="Klenk H.P."/>
            <person name="Lucas S."/>
        </authorList>
    </citation>
    <scope>NUCLEOTIDE SEQUENCE [LARGE SCALE GENOMIC DNA]</scope>
    <source>
        <strain evidence="3">ATCC 43595 / DSM 2588 / LMG 13176 / NBRC 15968 / NCIMB 11800 / UQM 2034</strain>
    </source>
</reference>
<reference evidence="3" key="1">
    <citation type="submission" date="2009-08" db="EMBL/GenBank/DDBJ databases">
        <title>The complete genome of Chitinophaga pinensis DSM 2588.</title>
        <authorList>
            <consortium name="US DOE Joint Genome Institute (JGI-PGF)"/>
            <person name="Lucas S."/>
            <person name="Copeland A."/>
            <person name="Lapidus A."/>
            <person name="Glavina del Rio T."/>
            <person name="Dalin E."/>
            <person name="Tice H."/>
            <person name="Bruce D."/>
            <person name="Goodwin L."/>
            <person name="Pitluck S."/>
            <person name="Kyrpides N."/>
            <person name="Mavromatis K."/>
            <person name="Ivanova N."/>
            <person name="Mikhailova N."/>
            <person name="Sims D."/>
            <person name="Meinche L."/>
            <person name="Brettin T."/>
            <person name="Detter J.C."/>
            <person name="Han C."/>
            <person name="Larimer F."/>
            <person name="Land M."/>
            <person name="Hauser L."/>
            <person name="Markowitz V."/>
            <person name="Cheng J.-F."/>
            <person name="Hugenholtz P."/>
            <person name="Woyke T."/>
            <person name="Wu D."/>
            <person name="Spring S."/>
            <person name="Klenk H.-P."/>
            <person name="Eisen J.A."/>
        </authorList>
    </citation>
    <scope>NUCLEOTIDE SEQUENCE [LARGE SCALE GENOMIC DNA]</scope>
    <source>
        <strain evidence="3">ATCC 43595 / DSM 2588 / LMG 13176 / NBRC 15968 / NCIMB 11800 / UQM 2034</strain>
    </source>
</reference>
<dbReference type="EMBL" id="CP001699">
    <property type="protein sequence ID" value="ACU58627.1"/>
    <property type="molecule type" value="Genomic_DNA"/>
</dbReference>
<name>A0A979GMM7_CHIPD</name>
<proteinExistence type="predicted"/>
<accession>A0A979GMM7</accession>
<protein>
    <submittedName>
        <fullName evidence="2">Uncharacterized protein</fullName>
    </submittedName>
</protein>
<evidence type="ECO:0000313" key="3">
    <source>
        <dbReference type="Proteomes" id="UP000002215"/>
    </source>
</evidence>
<evidence type="ECO:0000313" key="2">
    <source>
        <dbReference type="EMBL" id="ACU58627.1"/>
    </source>
</evidence>
<sequence>MRSAALSAIPKTAYTTMLLITVFTFMASYTSAQQRKTIRKENTTINAKNRHSQITATSWLKADLQAITLNKHFISAPVIQDSLISIPPFQPAATRAGGLVCGVAGVLIILQPDPWKPVSPLSLFDFL</sequence>